<keyword evidence="6 8" id="KW-0067">ATP-binding</keyword>
<keyword evidence="4 8" id="KW-0317">Glutathione biosynthesis</keyword>
<reference evidence="12" key="1">
    <citation type="journal article" date="2020" name="mSystems">
        <title>Genome- and Community-Level Interaction Insights into Carbon Utilization and Element Cycling Functions of Hydrothermarchaeota in Hydrothermal Sediment.</title>
        <authorList>
            <person name="Zhou Z."/>
            <person name="Liu Y."/>
            <person name="Xu W."/>
            <person name="Pan J."/>
            <person name="Luo Z.H."/>
            <person name="Li M."/>
        </authorList>
    </citation>
    <scope>NUCLEOTIDE SEQUENCE [LARGE SCALE GENOMIC DNA]</scope>
    <source>
        <strain evidence="12">HyVt-443</strain>
    </source>
</reference>
<evidence type="ECO:0000259" key="11">
    <source>
        <dbReference type="Pfam" id="PF04262"/>
    </source>
</evidence>
<dbReference type="UniPathway" id="UPA00142">
    <property type="reaction ID" value="UER00209"/>
</dbReference>
<keyword evidence="5 8" id="KW-0547">Nucleotide-binding</keyword>
<comment type="caution">
    <text evidence="12">The sequence shown here is derived from an EMBL/GenBank/DDBJ whole genome shotgun (WGS) entry which is preliminary data.</text>
</comment>
<dbReference type="AlphaFoldDB" id="A0A831RMA3"/>
<dbReference type="GO" id="GO:0005524">
    <property type="term" value="F:ATP binding"/>
    <property type="evidence" value="ECO:0007669"/>
    <property type="project" value="UniProtKB-KW"/>
</dbReference>
<dbReference type="Gene3D" id="3.30.590.20">
    <property type="match status" value="1"/>
</dbReference>
<dbReference type="Pfam" id="PF04262">
    <property type="entry name" value="Glu_cys_ligase"/>
    <property type="match status" value="1"/>
</dbReference>
<accession>A0A831RMA3</accession>
<proteinExistence type="inferred from homology"/>
<evidence type="ECO:0000256" key="7">
    <source>
        <dbReference type="ARBA" id="ARBA00048819"/>
    </source>
</evidence>
<dbReference type="InterPro" id="IPR007370">
    <property type="entry name" value="Glu_cys_ligase"/>
</dbReference>
<feature type="domain" description="Glutamate--cysteine ligase" evidence="11">
    <location>
        <begin position="45"/>
        <end position="414"/>
    </location>
</feature>
<sequence>MNATAQRSGDLRNPAGRGAGYNPGSCSHRHGITSVYHSVEQHIARLDADGAAILLQGSAIGLEKESLRVSPDGHIAGTPHPRSLGSALTHPYITTDYSEALLELITPPLADGLRALDFLRDIHIFVYENLGDEILWATSMPCVLDGGDEIPIARYGSSNAGLMKTVYRRGLGHRYGRVMQVIAGVHFNFSAATELWPALQAAVGRSGPLRGFVDDRYLGQTRNLQRYGWLIPYLFGASPAVCKSFLGGRPTTLQEFDRFTYYEPFATSLRMGDIGYTNSKEKGVGIKANYDSLDAYIASLTRAIETPSPLWERIGVEVDGRWEQLNSNILQIENEYYSTVRPKQLLEGLEKPVLALRRRGVRYVELRSLDVNAFHPLGVGEEQIRFLELFMLFCLLQDSPPINIQEQREIDQNLGGVAHRGRDPALQLLRQGRELPLRQWALELCSAMEGVVEVLDRNRRGQPYRQALEVQRQRVEDPDRTPSARMLQEMRERGEGFFHFARRLSLEHAGHFRGLELDRQRRRMFEREAEDSLHRQQQLEAEEQPPFDRFLADYFAQR</sequence>
<evidence type="ECO:0000256" key="5">
    <source>
        <dbReference type="ARBA" id="ARBA00022741"/>
    </source>
</evidence>
<dbReference type="EMBL" id="DRKP01000161">
    <property type="protein sequence ID" value="HEB97298.1"/>
    <property type="molecule type" value="Genomic_DNA"/>
</dbReference>
<dbReference type="GO" id="GO:0006750">
    <property type="term" value="P:glutathione biosynthetic process"/>
    <property type="evidence" value="ECO:0007669"/>
    <property type="project" value="UniProtKB-UniRule"/>
</dbReference>
<gene>
    <name evidence="8" type="primary">gshA</name>
    <name evidence="12" type="ORF">ENI96_12830</name>
</gene>
<evidence type="ECO:0000256" key="6">
    <source>
        <dbReference type="ARBA" id="ARBA00022840"/>
    </source>
</evidence>
<keyword evidence="3 8" id="KW-0436">Ligase</keyword>
<dbReference type="HAMAP" id="MF_00578">
    <property type="entry name" value="Glu_cys_ligase"/>
    <property type="match status" value="1"/>
</dbReference>
<name>A0A831RMA3_9GAMM</name>
<evidence type="ECO:0000256" key="3">
    <source>
        <dbReference type="ARBA" id="ARBA00022598"/>
    </source>
</evidence>
<dbReference type="Proteomes" id="UP000886251">
    <property type="component" value="Unassembled WGS sequence"/>
</dbReference>
<dbReference type="GO" id="GO:0004357">
    <property type="term" value="F:glutamate-cysteine ligase activity"/>
    <property type="evidence" value="ECO:0007669"/>
    <property type="project" value="UniProtKB-UniRule"/>
</dbReference>
<evidence type="ECO:0000313" key="12">
    <source>
        <dbReference type="EMBL" id="HEB97298.1"/>
    </source>
</evidence>
<dbReference type="PANTHER" id="PTHR38761">
    <property type="entry name" value="GLUTAMATE--CYSTEINE LIGASE"/>
    <property type="match status" value="1"/>
</dbReference>
<evidence type="ECO:0000256" key="1">
    <source>
        <dbReference type="ARBA" id="ARBA00005006"/>
    </source>
</evidence>
<feature type="region of interest" description="Disordered" evidence="10">
    <location>
        <begin position="1"/>
        <end position="24"/>
    </location>
</feature>
<dbReference type="EC" id="6.3.2.2" evidence="8"/>
<evidence type="ECO:0000256" key="8">
    <source>
        <dbReference type="HAMAP-Rule" id="MF_00578"/>
    </source>
</evidence>
<dbReference type="SUPFAM" id="SSF55931">
    <property type="entry name" value="Glutamine synthetase/guanido kinase"/>
    <property type="match status" value="1"/>
</dbReference>
<dbReference type="GO" id="GO:0046872">
    <property type="term" value="F:metal ion binding"/>
    <property type="evidence" value="ECO:0007669"/>
    <property type="project" value="TreeGrafter"/>
</dbReference>
<evidence type="ECO:0000256" key="10">
    <source>
        <dbReference type="SAM" id="MobiDB-lite"/>
    </source>
</evidence>
<organism evidence="12">
    <name type="scientific">Sedimenticola thiotaurini</name>
    <dbReference type="NCBI Taxonomy" id="1543721"/>
    <lineage>
        <taxon>Bacteria</taxon>
        <taxon>Pseudomonadati</taxon>
        <taxon>Pseudomonadota</taxon>
        <taxon>Gammaproteobacteria</taxon>
        <taxon>Chromatiales</taxon>
        <taxon>Sedimenticolaceae</taxon>
        <taxon>Sedimenticola</taxon>
    </lineage>
</organism>
<protein>
    <recommendedName>
        <fullName evidence="8">Glutamate--cysteine ligase</fullName>
        <ecNumber evidence="8">6.3.2.2</ecNumber>
    </recommendedName>
    <alternativeName>
        <fullName evidence="8">Gamma-ECS</fullName>
        <shortName evidence="8">GCS</shortName>
    </alternativeName>
    <alternativeName>
        <fullName evidence="8">Gamma-glutamylcysteine synthetase</fullName>
    </alternativeName>
</protein>
<comment type="pathway">
    <text evidence="1 8 9">Sulfur metabolism; glutathione biosynthesis; glutathione from L-cysteine and L-glutamate: step 1/2.</text>
</comment>
<comment type="catalytic activity">
    <reaction evidence="7 8 9">
        <text>L-cysteine + L-glutamate + ATP = gamma-L-glutamyl-L-cysteine + ADP + phosphate + H(+)</text>
        <dbReference type="Rhea" id="RHEA:13285"/>
        <dbReference type="ChEBI" id="CHEBI:15378"/>
        <dbReference type="ChEBI" id="CHEBI:29985"/>
        <dbReference type="ChEBI" id="CHEBI:30616"/>
        <dbReference type="ChEBI" id="CHEBI:35235"/>
        <dbReference type="ChEBI" id="CHEBI:43474"/>
        <dbReference type="ChEBI" id="CHEBI:58173"/>
        <dbReference type="ChEBI" id="CHEBI:456216"/>
        <dbReference type="EC" id="6.3.2.2"/>
    </reaction>
</comment>
<evidence type="ECO:0000256" key="2">
    <source>
        <dbReference type="ARBA" id="ARBA00008772"/>
    </source>
</evidence>
<dbReference type="NCBIfam" id="TIGR01434">
    <property type="entry name" value="glu_cys_ligase"/>
    <property type="match status" value="1"/>
</dbReference>
<dbReference type="InterPro" id="IPR014746">
    <property type="entry name" value="Gln_synth/guanido_kin_cat_dom"/>
</dbReference>
<comment type="similarity">
    <text evidence="2 8">Belongs to the glutamate--cysteine ligase type 1 family. Type 1 subfamily.</text>
</comment>
<evidence type="ECO:0000256" key="9">
    <source>
        <dbReference type="RuleBase" id="RU004391"/>
    </source>
</evidence>
<evidence type="ECO:0000256" key="4">
    <source>
        <dbReference type="ARBA" id="ARBA00022684"/>
    </source>
</evidence>
<dbReference type="InterPro" id="IPR006334">
    <property type="entry name" value="Glut_cys_ligase"/>
</dbReference>
<dbReference type="PANTHER" id="PTHR38761:SF1">
    <property type="entry name" value="GLUTAMATE--CYSTEINE LIGASE"/>
    <property type="match status" value="1"/>
</dbReference>
<dbReference type="GO" id="GO:0005829">
    <property type="term" value="C:cytosol"/>
    <property type="evidence" value="ECO:0007669"/>
    <property type="project" value="TreeGrafter"/>
</dbReference>